<organism evidence="4 5">
    <name type="scientific">Periophthalmus magnuspinnatus</name>
    <dbReference type="NCBI Taxonomy" id="409849"/>
    <lineage>
        <taxon>Eukaryota</taxon>
        <taxon>Metazoa</taxon>
        <taxon>Chordata</taxon>
        <taxon>Craniata</taxon>
        <taxon>Vertebrata</taxon>
        <taxon>Euteleostomi</taxon>
        <taxon>Actinopterygii</taxon>
        <taxon>Neopterygii</taxon>
        <taxon>Teleostei</taxon>
        <taxon>Neoteleostei</taxon>
        <taxon>Acanthomorphata</taxon>
        <taxon>Gobiaria</taxon>
        <taxon>Gobiiformes</taxon>
        <taxon>Gobioidei</taxon>
        <taxon>Gobiidae</taxon>
        <taxon>Oxudercinae</taxon>
        <taxon>Periophthalmus</taxon>
    </lineage>
</organism>
<evidence type="ECO:0000313" key="5">
    <source>
        <dbReference type="Proteomes" id="UP000261520"/>
    </source>
</evidence>
<keyword evidence="1" id="KW-0677">Repeat</keyword>
<proteinExistence type="predicted"/>
<dbReference type="InterPro" id="IPR039663">
    <property type="entry name" value="AIP/AIPL1/TTC9"/>
</dbReference>
<dbReference type="Gene3D" id="1.25.40.10">
    <property type="entry name" value="Tetratricopeptide repeat domain"/>
    <property type="match status" value="1"/>
</dbReference>
<evidence type="ECO:0000313" key="4">
    <source>
        <dbReference type="Ensembl" id="ENSPMGP00000017248.1"/>
    </source>
</evidence>
<dbReference type="PROSITE" id="PS50005">
    <property type="entry name" value="TPR"/>
    <property type="match status" value="1"/>
</dbReference>
<dbReference type="Ensembl" id="ENSPMGT00000018413.1">
    <property type="protein sequence ID" value="ENSPMGP00000017248.1"/>
    <property type="gene ID" value="ENSPMGG00000014117.1"/>
</dbReference>
<dbReference type="InterPro" id="IPR011990">
    <property type="entry name" value="TPR-like_helical_dom_sf"/>
</dbReference>
<dbReference type="AlphaFoldDB" id="A0A3B4AJF6"/>
<protein>
    <submittedName>
        <fullName evidence="4">Uncharacterized protein</fullName>
    </submittedName>
</protein>
<dbReference type="Proteomes" id="UP000261520">
    <property type="component" value="Unplaced"/>
</dbReference>
<reference evidence="4" key="1">
    <citation type="submission" date="2025-08" db="UniProtKB">
        <authorList>
            <consortium name="Ensembl"/>
        </authorList>
    </citation>
    <scope>IDENTIFICATION</scope>
</reference>
<dbReference type="PANTHER" id="PTHR11242">
    <property type="entry name" value="ARYL HYDROCARBON RECEPTOR INTERACTING PROTEIN RELATED"/>
    <property type="match status" value="1"/>
</dbReference>
<evidence type="ECO:0000256" key="1">
    <source>
        <dbReference type="ARBA" id="ARBA00022737"/>
    </source>
</evidence>
<name>A0A3B4AJF6_9GOBI</name>
<keyword evidence="2 3" id="KW-0802">TPR repeat</keyword>
<evidence type="ECO:0000256" key="2">
    <source>
        <dbReference type="ARBA" id="ARBA00022803"/>
    </source>
</evidence>
<evidence type="ECO:0000256" key="3">
    <source>
        <dbReference type="PROSITE-ProRule" id="PRU00339"/>
    </source>
</evidence>
<reference evidence="4" key="2">
    <citation type="submission" date="2025-09" db="UniProtKB">
        <authorList>
            <consortium name="Ensembl"/>
        </authorList>
    </citation>
    <scope>IDENTIFICATION</scope>
</reference>
<feature type="repeat" description="TPR" evidence="3">
    <location>
        <begin position="128"/>
        <end position="161"/>
    </location>
</feature>
<accession>A0A3B4AJF6</accession>
<sequence length="191" mass="21818">MEAKQHQIKSLKSYPETGGRSLAAAAGGGDGGGYRGGSAEMDMEAKIQKAIDFKLEGHRCYKEKKFREAIGKYHRALLQLKGVHVVDNTTGSDRKQYNNSCLLQSELVNYERVKEYCLKVLSHQRDHFKAMYRAGIAFYHLGDYECALRYLREAKNREPTDTNVLRYIQLTEMKMSKYGQRESVKENPANP</sequence>
<dbReference type="PANTHER" id="PTHR11242:SF13">
    <property type="entry name" value="TETRATRICOPEPTIDE REPEAT PROTEIN 9B"/>
    <property type="match status" value="1"/>
</dbReference>
<keyword evidence="5" id="KW-1185">Reference proteome</keyword>
<dbReference type="SUPFAM" id="SSF48452">
    <property type="entry name" value="TPR-like"/>
    <property type="match status" value="1"/>
</dbReference>
<dbReference type="InterPro" id="IPR019734">
    <property type="entry name" value="TPR_rpt"/>
</dbReference>